<feature type="region of interest" description="Disordered" evidence="1">
    <location>
        <begin position="171"/>
        <end position="196"/>
    </location>
</feature>
<evidence type="ECO:0000256" key="1">
    <source>
        <dbReference type="SAM" id="MobiDB-lite"/>
    </source>
</evidence>
<dbReference type="InParanoid" id="A0A5J5F4L0"/>
<dbReference type="AlphaFoldDB" id="A0A5J5F4L0"/>
<reference evidence="2 3" key="1">
    <citation type="submission" date="2019-09" db="EMBL/GenBank/DDBJ databases">
        <title>Draft genome of the ectomycorrhizal ascomycete Sphaerosporella brunnea.</title>
        <authorList>
            <consortium name="DOE Joint Genome Institute"/>
            <person name="Benucci G.M."/>
            <person name="Marozzi G."/>
            <person name="Antonielli L."/>
            <person name="Sanchez S."/>
            <person name="Marco P."/>
            <person name="Wang X."/>
            <person name="Falini L.B."/>
            <person name="Barry K."/>
            <person name="Haridas S."/>
            <person name="Lipzen A."/>
            <person name="Labutti K."/>
            <person name="Grigoriev I.V."/>
            <person name="Murat C."/>
            <person name="Martin F."/>
            <person name="Albertini E."/>
            <person name="Donnini D."/>
            <person name="Bonito G."/>
        </authorList>
    </citation>
    <scope>NUCLEOTIDE SEQUENCE [LARGE SCALE GENOMIC DNA]</scope>
    <source>
        <strain evidence="2 3">Sb_GMNB300</strain>
    </source>
</reference>
<protein>
    <submittedName>
        <fullName evidence="2">Uncharacterized protein</fullName>
    </submittedName>
</protein>
<evidence type="ECO:0000313" key="2">
    <source>
        <dbReference type="EMBL" id="KAA8911226.1"/>
    </source>
</evidence>
<dbReference type="Proteomes" id="UP000326924">
    <property type="component" value="Unassembled WGS sequence"/>
</dbReference>
<evidence type="ECO:0000313" key="3">
    <source>
        <dbReference type="Proteomes" id="UP000326924"/>
    </source>
</evidence>
<accession>A0A5J5F4L0</accession>
<organism evidence="2 3">
    <name type="scientific">Sphaerosporella brunnea</name>
    <dbReference type="NCBI Taxonomy" id="1250544"/>
    <lineage>
        <taxon>Eukaryota</taxon>
        <taxon>Fungi</taxon>
        <taxon>Dikarya</taxon>
        <taxon>Ascomycota</taxon>
        <taxon>Pezizomycotina</taxon>
        <taxon>Pezizomycetes</taxon>
        <taxon>Pezizales</taxon>
        <taxon>Pyronemataceae</taxon>
        <taxon>Sphaerosporella</taxon>
    </lineage>
</organism>
<sequence length="265" mass="28001">MRSDPALQAALDAYSVAVQRYKTLSDLLPPPLRPPVLDHFSHRHNRWAVERRTADVCKVVARMERQLAGVRPQVTGLSTAKHDGLVEATVAGEQISSKSGQAGQPAVATHHSLEVDKMEAKGHDELACRDDFGASVKSAAVTPGNTGGFSDAAASFVANSLHDLALCRRGSGSADHMPPDGSDVFSQPSDSGEEGLTAAEEIEAVVCVGMVSPDAAIEMSRAVDRLKEDGASAASIKKVYTAFLRCIEEGAPFPQVETGAERNAE</sequence>
<dbReference type="EMBL" id="VXIS01000038">
    <property type="protein sequence ID" value="KAA8911226.1"/>
    <property type="molecule type" value="Genomic_DNA"/>
</dbReference>
<proteinExistence type="predicted"/>
<comment type="caution">
    <text evidence="2">The sequence shown here is derived from an EMBL/GenBank/DDBJ whole genome shotgun (WGS) entry which is preliminary data.</text>
</comment>
<gene>
    <name evidence="2" type="ORF">FN846DRAFT_904488</name>
</gene>
<name>A0A5J5F4L0_9PEZI</name>
<keyword evidence="3" id="KW-1185">Reference proteome</keyword>